<evidence type="ECO:0000313" key="2">
    <source>
        <dbReference type="EMBL" id="GHP04137.1"/>
    </source>
</evidence>
<comment type="caution">
    <text evidence="2">The sequence shown here is derived from an EMBL/GenBank/DDBJ whole genome shotgun (WGS) entry which is preliminary data.</text>
</comment>
<evidence type="ECO:0000313" key="3">
    <source>
        <dbReference type="Proteomes" id="UP000660262"/>
    </source>
</evidence>
<organism evidence="2 3">
    <name type="scientific">Pycnococcus provasolii</name>
    <dbReference type="NCBI Taxonomy" id="41880"/>
    <lineage>
        <taxon>Eukaryota</taxon>
        <taxon>Viridiplantae</taxon>
        <taxon>Chlorophyta</taxon>
        <taxon>Pseudoscourfieldiophyceae</taxon>
        <taxon>Pseudoscourfieldiales</taxon>
        <taxon>Pycnococcaceae</taxon>
        <taxon>Pycnococcus</taxon>
    </lineage>
</organism>
<gene>
    <name evidence="2" type="ORF">PPROV_000289100</name>
</gene>
<dbReference type="Proteomes" id="UP000660262">
    <property type="component" value="Unassembled WGS sequence"/>
</dbReference>
<evidence type="ECO:0000256" key="1">
    <source>
        <dbReference type="SAM" id="MobiDB-lite"/>
    </source>
</evidence>
<dbReference type="AlphaFoldDB" id="A0A830HG88"/>
<keyword evidence="3" id="KW-1185">Reference proteome</keyword>
<name>A0A830HG88_9CHLO</name>
<feature type="region of interest" description="Disordered" evidence="1">
    <location>
        <begin position="87"/>
        <end position="115"/>
    </location>
</feature>
<accession>A0A830HG88</accession>
<reference evidence="2" key="1">
    <citation type="submission" date="2020-10" db="EMBL/GenBank/DDBJ databases">
        <title>Unveiling of a novel bifunctional photoreceptor, Dualchrome1, isolated from a cosmopolitan green alga.</title>
        <authorList>
            <person name="Suzuki S."/>
            <person name="Kawachi M."/>
        </authorList>
    </citation>
    <scope>NUCLEOTIDE SEQUENCE</scope>
    <source>
        <strain evidence="2">NIES 2893</strain>
    </source>
</reference>
<sequence>MARTFPTLASHVHAEASLPSTRVIPLHMFLMEAQAATDSTDACCEYLVAHLVRMIGPGGSIAGCMHVLQTYLKIEILNYDNLRTHPDLGPGQREQLRDDTSSWGRANGGGEGVLHERRLTPEDDDMRELNQQAFALKVRVARFCPREPAVGG</sequence>
<protein>
    <submittedName>
        <fullName evidence="2">Uncharacterized protein</fullName>
    </submittedName>
</protein>
<dbReference type="EMBL" id="BNJQ01000007">
    <property type="protein sequence ID" value="GHP04137.1"/>
    <property type="molecule type" value="Genomic_DNA"/>
</dbReference>
<proteinExistence type="predicted"/>